<feature type="region of interest" description="Disordered" evidence="1">
    <location>
        <begin position="43"/>
        <end position="117"/>
    </location>
</feature>
<sequence>MAPRIRRQSKPAASSSSSNQPNFLPGMAIGICAAIAVGFGASRAVRNKRRSQSQKNDEHAVSSRGPLHSPERETGRKEETGQFVSDISVSDPEKCGDVQKSMKADPELKGDVSKGEAEEMIRRQEEEEISETIEYEINCQGHDKENGFFLQETSSAPVKPFEPGDEDTEASWETNRGLPYVTENFSQEAILEEKRWQNCTTSPTCLEHDSSLVREEQPKPVECCTQEEAQGKADLMGDSTVFIPLYDWKKPSAEIGPTNLSANNIIGNEAEGSMVNFNLQNGLDSQLALGDAGSAEQCVICLERTSVLSSGFQDDENEVQVPDISKLGIFPNSNPLGGYSELETTSSVLETHAADENGDHNFGLMLKVKEVESADSINLSSLVNFDLKNGLDSQLALGDAGSAEQCVVCLERTSVLSSGFQDSENEVEVPDIPKLGILQPESDAKLVLQVIQTDNLNEVGHVLLNQLNSEGTAGVSTEHLRIHTTMDPNMPTDFQINSSEGPCDIINGDGIEYPKGARVSLDRQDIRTKSEPYAETTKKTDPNEELGDNLGESSMIRPGNMSTEESNCLDIDSSQRKTCDSHRKLVVDSVVLNEESLMTTVCARALDETLDVSHDLLLKSDIHPTKYSIHTMNSLETNISEGDMRVSSDHLRGEAEMEAYRDSLQEMGWERNSEAIVDDSSKQLLQESDIFPENDSIQDLPSLETDFREQSVDSEAENSGDNMQKSNQINMDRTMEVPMQDPPISCMTGVNEDWVQESSIIMLGDMLTEESNSSDIDSSHSACDSSRKLVLESIVLNGESRTTTVCARAMKRTLDVSQDLLSNHEIRHTKDSTHTINGLETNIYEGDIKASSGHLTGEAEMEFFMDSLWGMGRETKMEGTRDGNSEHLHQDFNIFPEKDSLQNLPSSQTDFIKQSIGSEAERGGENMEKTNQIEMDRTMEAPLQNPPTCCATGASEDLVQQKIVWKTPSSHEMTQTPIDDLLAIPEIQADWDQILETLGQVHSELAVKSSVKDSLLCSDILSAGVSVQATTCMENESLERVMEAGEPSPVRDWKAETMGMSNTCYQVLSSDMKVCGEILNQRSSQITSEGTTEVSIDSLIVDSGKLKEEAKQASTALNSRPSKEEMGVAPYDPCLDSPVNLESLQESACQTDLKETVGDDSGSNDVNSEFHRECIKGETFLKTESLEAVPSADTCCLQLCEERAAMLSVNKEGGQGMKYGIGNVKDCSANSLGVECQFKNTDSQESPKLESQSSKGYSNGEEYSVIIGDHLQFSCSEVACLTSAGYVNVKEGERICIDNVVHKEIDTEEEHSFGHDDGAFIPNNVVGSDSTESTLDPKEEQQSAPISDAVNLNAGKNFENGNNQLTADYCPTSDIKENEVYINDGCENLSAGYHASSDVSEGGITENNHDIKHTQTRSATSGTENKEFIYGVTKDNTQFNDVRDEDDTDESDTASTRICPKHEEIDANERADIVQRSIDGKEEGIKEVSRPNDAKEITPLDNFSNFMGASTQETDELGTIGTRICLKDDEVIATERADVVQGRIENKEVEIEELSRSDDVKAIASFDDYSDFMCKNTEEMEIFARESIGFQPKSRLSSRAIKYLPLEIGLLCLLILIVSYLLQYLEVTSLQ</sequence>
<protein>
    <submittedName>
        <fullName evidence="3">Uncharacterized protein</fullName>
    </submittedName>
</protein>
<feature type="compositionally biased region" description="Basic and acidic residues" evidence="1">
    <location>
        <begin position="524"/>
        <end position="542"/>
    </location>
</feature>
<evidence type="ECO:0000256" key="2">
    <source>
        <dbReference type="SAM" id="Phobius"/>
    </source>
</evidence>
<keyword evidence="4" id="KW-1185">Reference proteome</keyword>
<feature type="transmembrane region" description="Helical" evidence="2">
    <location>
        <begin position="23"/>
        <end position="45"/>
    </location>
</feature>
<reference evidence="3" key="1">
    <citation type="submission" date="2021-08" db="EMBL/GenBank/DDBJ databases">
        <title>WGS assembly of Ceratopteris richardii.</title>
        <authorList>
            <person name="Marchant D.B."/>
            <person name="Chen G."/>
            <person name="Jenkins J."/>
            <person name="Shu S."/>
            <person name="Leebens-Mack J."/>
            <person name="Grimwood J."/>
            <person name="Schmutz J."/>
            <person name="Soltis P."/>
            <person name="Soltis D."/>
            <person name="Chen Z.-H."/>
        </authorList>
    </citation>
    <scope>NUCLEOTIDE SEQUENCE</scope>
    <source>
        <strain evidence="3">Whitten #5841</strain>
        <tissue evidence="3">Leaf</tissue>
    </source>
</reference>
<comment type="caution">
    <text evidence="3">The sequence shown here is derived from an EMBL/GenBank/DDBJ whole genome shotgun (WGS) entry which is preliminary data.</text>
</comment>
<feature type="region of interest" description="Disordered" evidence="1">
    <location>
        <begin position="1"/>
        <end position="25"/>
    </location>
</feature>
<proteinExistence type="predicted"/>
<feature type="transmembrane region" description="Helical" evidence="2">
    <location>
        <begin position="1603"/>
        <end position="1622"/>
    </location>
</feature>
<accession>A0A8T2SF66</accession>
<evidence type="ECO:0000313" key="4">
    <source>
        <dbReference type="Proteomes" id="UP000825935"/>
    </source>
</evidence>
<feature type="compositionally biased region" description="Low complexity" evidence="1">
    <location>
        <begin position="10"/>
        <end position="22"/>
    </location>
</feature>
<name>A0A8T2SF66_CERRI</name>
<organism evidence="3 4">
    <name type="scientific">Ceratopteris richardii</name>
    <name type="common">Triangle waterfern</name>
    <dbReference type="NCBI Taxonomy" id="49495"/>
    <lineage>
        <taxon>Eukaryota</taxon>
        <taxon>Viridiplantae</taxon>
        <taxon>Streptophyta</taxon>
        <taxon>Embryophyta</taxon>
        <taxon>Tracheophyta</taxon>
        <taxon>Polypodiopsida</taxon>
        <taxon>Polypodiidae</taxon>
        <taxon>Polypodiales</taxon>
        <taxon>Pteridineae</taxon>
        <taxon>Pteridaceae</taxon>
        <taxon>Parkerioideae</taxon>
        <taxon>Ceratopteris</taxon>
    </lineage>
</organism>
<gene>
    <name evidence="3" type="ORF">KP509_21G080300</name>
</gene>
<keyword evidence="2" id="KW-0812">Transmembrane</keyword>
<evidence type="ECO:0000313" key="3">
    <source>
        <dbReference type="EMBL" id="KAH7316152.1"/>
    </source>
</evidence>
<keyword evidence="2" id="KW-1133">Transmembrane helix</keyword>
<feature type="region of interest" description="Disordered" evidence="1">
    <location>
        <begin position="706"/>
        <end position="726"/>
    </location>
</feature>
<feature type="region of interest" description="Disordered" evidence="1">
    <location>
        <begin position="1437"/>
        <end position="1460"/>
    </location>
</feature>
<keyword evidence="2" id="KW-0472">Membrane</keyword>
<feature type="compositionally biased region" description="Basic and acidic residues" evidence="1">
    <location>
        <begin position="91"/>
        <end position="117"/>
    </location>
</feature>
<feature type="compositionally biased region" description="Basic and acidic residues" evidence="1">
    <location>
        <begin position="69"/>
        <end position="80"/>
    </location>
</feature>
<feature type="compositionally biased region" description="Polar residues" evidence="1">
    <location>
        <begin position="1325"/>
        <end position="1334"/>
    </location>
</feature>
<evidence type="ECO:0000256" key="1">
    <source>
        <dbReference type="SAM" id="MobiDB-lite"/>
    </source>
</evidence>
<feature type="region of interest" description="Disordered" evidence="1">
    <location>
        <begin position="1325"/>
        <end position="1347"/>
    </location>
</feature>
<feature type="region of interest" description="Disordered" evidence="1">
    <location>
        <begin position="524"/>
        <end position="560"/>
    </location>
</feature>
<dbReference type="EMBL" id="CM035426">
    <property type="protein sequence ID" value="KAH7316152.1"/>
    <property type="molecule type" value="Genomic_DNA"/>
</dbReference>
<feature type="compositionally biased region" description="Acidic residues" evidence="1">
    <location>
        <begin position="1443"/>
        <end position="1452"/>
    </location>
</feature>
<dbReference type="Proteomes" id="UP000825935">
    <property type="component" value="Chromosome 21"/>
</dbReference>